<feature type="non-terminal residue" evidence="2">
    <location>
        <position position="1"/>
    </location>
</feature>
<evidence type="ECO:0000259" key="1">
    <source>
        <dbReference type="Pfam" id="PF20478"/>
    </source>
</evidence>
<proteinExistence type="predicted"/>
<protein>
    <recommendedName>
        <fullName evidence="1">P2X purinoreceptor 7 intracellular domain-containing protein</fullName>
    </recommendedName>
</protein>
<feature type="domain" description="P2X purinoreceptor 7 intracellular" evidence="1">
    <location>
        <begin position="13"/>
        <end position="100"/>
    </location>
</feature>
<dbReference type="PANTHER" id="PTHR36981:SF1">
    <property type="entry name" value="P2X PURINORECEPTOR 7 INTRACELLULAR DOMAIN-CONTAINING PROTEIN"/>
    <property type="match status" value="1"/>
</dbReference>
<evidence type="ECO:0000313" key="2">
    <source>
        <dbReference type="EMBL" id="JAR91102.1"/>
    </source>
</evidence>
<sequence length="107" mass="12419">VCSTEVAATAPFRSNGNTCITQHELFALLCLHGDLLAVHARHVQYYNPTYLECTDHNRKLRFAAYRIFVWCVWGWLGQGNRQRLPACVLRRFREAFPSPEYVTFAWA</sequence>
<name>A0A147BKV6_IXORI</name>
<accession>A0A147BKV6</accession>
<dbReference type="AlphaFoldDB" id="A0A147BKV6"/>
<dbReference type="EMBL" id="GEGO01004302">
    <property type="protein sequence ID" value="JAR91102.1"/>
    <property type="molecule type" value="Transcribed_RNA"/>
</dbReference>
<reference evidence="2" key="1">
    <citation type="journal article" date="2018" name="PLoS Negl. Trop. Dis.">
        <title>Sialome diversity of ticks revealed by RNAseq of single tick salivary glands.</title>
        <authorList>
            <person name="Perner J."/>
            <person name="Kropackova S."/>
            <person name="Kopacek P."/>
            <person name="Ribeiro J.M."/>
        </authorList>
    </citation>
    <scope>NUCLEOTIDE SEQUENCE</scope>
    <source>
        <strain evidence="2">Siblings of single egg batch collected in Ceske Budejovice</strain>
        <tissue evidence="2">Salivary glands</tissue>
    </source>
</reference>
<dbReference type="InterPro" id="IPR046815">
    <property type="entry name" value="P2RX7_C"/>
</dbReference>
<dbReference type="Pfam" id="PF20478">
    <property type="entry name" value="P2RX7_C"/>
    <property type="match status" value="1"/>
</dbReference>
<organism evidence="2">
    <name type="scientific">Ixodes ricinus</name>
    <name type="common">Common tick</name>
    <name type="synonym">Acarus ricinus</name>
    <dbReference type="NCBI Taxonomy" id="34613"/>
    <lineage>
        <taxon>Eukaryota</taxon>
        <taxon>Metazoa</taxon>
        <taxon>Ecdysozoa</taxon>
        <taxon>Arthropoda</taxon>
        <taxon>Chelicerata</taxon>
        <taxon>Arachnida</taxon>
        <taxon>Acari</taxon>
        <taxon>Parasitiformes</taxon>
        <taxon>Ixodida</taxon>
        <taxon>Ixodoidea</taxon>
        <taxon>Ixodidae</taxon>
        <taxon>Ixodinae</taxon>
        <taxon>Ixodes</taxon>
    </lineage>
</organism>
<dbReference type="PANTHER" id="PTHR36981">
    <property type="entry name" value="ZGC:195170"/>
    <property type="match status" value="1"/>
</dbReference>